<dbReference type="Pfam" id="PF01527">
    <property type="entry name" value="HTH_Tnp_1"/>
    <property type="match status" value="1"/>
</dbReference>
<evidence type="ECO:0000256" key="1">
    <source>
        <dbReference type="SAM" id="Coils"/>
    </source>
</evidence>
<feature type="domain" description="Integrase catalytic" evidence="2">
    <location>
        <begin position="195"/>
        <end position="359"/>
    </location>
</feature>
<dbReference type="RefSeq" id="WP_212213024.1">
    <property type="nucleotide sequence ID" value="NZ_JAGUCO010000001.1"/>
</dbReference>
<reference evidence="3 4" key="1">
    <citation type="journal article" date="2015" name="Int. J. Syst. Evol. Microbiol.">
        <title>Carboxylicivirga linearis sp. nov., isolated from a sea cucumber culture pond.</title>
        <authorList>
            <person name="Wang F.Q."/>
            <person name="Zhou Y.X."/>
            <person name="Lin X.Z."/>
            <person name="Chen G.J."/>
            <person name="Du Z.J."/>
        </authorList>
    </citation>
    <scope>NUCLEOTIDE SEQUENCE [LARGE SCALE GENOMIC DNA]</scope>
    <source>
        <strain evidence="3 4">FB218</strain>
    </source>
</reference>
<keyword evidence="1" id="KW-0175">Coiled coil</keyword>
<protein>
    <submittedName>
        <fullName evidence="3">IS3 family transposase</fullName>
    </submittedName>
</protein>
<keyword evidence="4" id="KW-1185">Reference proteome</keyword>
<proteinExistence type="predicted"/>
<dbReference type="NCBIfam" id="NF033516">
    <property type="entry name" value="transpos_IS3"/>
    <property type="match status" value="1"/>
</dbReference>
<dbReference type="Proteomes" id="UP000708576">
    <property type="component" value="Unassembled WGS sequence"/>
</dbReference>
<gene>
    <name evidence="3" type="ORF">KEM10_02425</name>
</gene>
<accession>A0ABS5JQG2</accession>
<organism evidence="3 4">
    <name type="scientific">Carboxylicivirga linearis</name>
    <dbReference type="NCBI Taxonomy" id="1628157"/>
    <lineage>
        <taxon>Bacteria</taxon>
        <taxon>Pseudomonadati</taxon>
        <taxon>Bacteroidota</taxon>
        <taxon>Bacteroidia</taxon>
        <taxon>Marinilabiliales</taxon>
        <taxon>Marinilabiliaceae</taxon>
        <taxon>Carboxylicivirga</taxon>
    </lineage>
</organism>
<evidence type="ECO:0000313" key="3">
    <source>
        <dbReference type="EMBL" id="MBS2097116.1"/>
    </source>
</evidence>
<dbReference type="PROSITE" id="PS50994">
    <property type="entry name" value="INTEGRASE"/>
    <property type="match status" value="1"/>
</dbReference>
<feature type="coiled-coil region" evidence="1">
    <location>
        <begin position="49"/>
        <end position="76"/>
    </location>
</feature>
<dbReference type="PANTHER" id="PTHR47515">
    <property type="entry name" value="LOW CALCIUM RESPONSE LOCUS PROTEIN T"/>
    <property type="match status" value="1"/>
</dbReference>
<comment type="caution">
    <text evidence="3">The sequence shown here is derived from an EMBL/GenBank/DDBJ whole genome shotgun (WGS) entry which is preliminary data.</text>
</comment>
<dbReference type="Pfam" id="PF13683">
    <property type="entry name" value="rve_3"/>
    <property type="match status" value="1"/>
</dbReference>
<dbReference type="InterPro" id="IPR012337">
    <property type="entry name" value="RNaseH-like_sf"/>
</dbReference>
<dbReference type="Gene3D" id="3.30.420.10">
    <property type="entry name" value="Ribonuclease H-like superfamily/Ribonuclease H"/>
    <property type="match status" value="1"/>
</dbReference>
<sequence>MKKVRFTESQIVKILKEFESGIDAQSLCREHGISKATFYNWRKKYSGMESSQLKRLKELEEENRKLKQMFADISLDNVMLKDLLGKKVLKPCDKKVRSEYLQVTYSISIGRACRLTGLHRSMWYYQSKRDDIEVIDKLNAMAEKWPHRGFDEYYGRIRNEGLVWNRKRVLRVYRLMKLNLRRKRKRRLPARIKEPLTQPLGINHTWSMDFMSDSLIYGKRFRVLNIIDDFNREALAIEPDFSLPGERVIKVLKEVIFWRGKPREIRVDNGPEFISKALQKWASRNDIKLKYIQPGSPTQNAYIERFNCFFREDILDAYLFNDLSQVRHLAWEWMTDYNETHPHKSLGGISPLQYIKQIDNHQILNGKESSLCESVKDI</sequence>
<dbReference type="InterPro" id="IPR036397">
    <property type="entry name" value="RNaseH_sf"/>
</dbReference>
<dbReference type="PANTHER" id="PTHR47515:SF2">
    <property type="entry name" value="INTEGRASE CORE DOMAIN PROTEIN"/>
    <property type="match status" value="1"/>
</dbReference>
<dbReference type="InterPro" id="IPR048020">
    <property type="entry name" value="Transpos_IS3"/>
</dbReference>
<dbReference type="InterPro" id="IPR001584">
    <property type="entry name" value="Integrase_cat-core"/>
</dbReference>
<evidence type="ECO:0000313" key="4">
    <source>
        <dbReference type="Proteomes" id="UP000708576"/>
    </source>
</evidence>
<name>A0ABS5JQG2_9BACT</name>
<dbReference type="EMBL" id="JAGUCO010000001">
    <property type="protein sequence ID" value="MBS2097116.1"/>
    <property type="molecule type" value="Genomic_DNA"/>
</dbReference>
<dbReference type="InterPro" id="IPR002514">
    <property type="entry name" value="Transposase_8"/>
</dbReference>
<evidence type="ECO:0000259" key="2">
    <source>
        <dbReference type="PROSITE" id="PS50994"/>
    </source>
</evidence>
<dbReference type="InterPro" id="IPR009057">
    <property type="entry name" value="Homeodomain-like_sf"/>
</dbReference>
<dbReference type="SUPFAM" id="SSF46689">
    <property type="entry name" value="Homeodomain-like"/>
    <property type="match status" value="1"/>
</dbReference>
<dbReference type="SUPFAM" id="SSF53098">
    <property type="entry name" value="Ribonuclease H-like"/>
    <property type="match status" value="1"/>
</dbReference>